<dbReference type="Ensembl" id="ENSBIXT00005053670.1">
    <property type="protein sequence ID" value="ENSBIXP00005026439.1"/>
    <property type="gene ID" value="ENSBIXG00005028759.1"/>
</dbReference>
<comment type="subcellular location">
    <subcellularLocation>
        <location evidence="1">Cytoplasm</location>
    </subcellularLocation>
</comment>
<dbReference type="SUPFAM" id="SSF50978">
    <property type="entry name" value="WD40 repeat-like"/>
    <property type="match status" value="1"/>
</dbReference>
<dbReference type="AlphaFoldDB" id="A0A4W2D1C0"/>
<reference evidence="12 13" key="1">
    <citation type="submission" date="2018-11" db="EMBL/GenBank/DDBJ databases">
        <title>Haplotype-resolved cattle genomes.</title>
        <authorList>
            <person name="Low W.Y."/>
            <person name="Tearle R."/>
            <person name="Bickhart D.M."/>
            <person name="Rosen B.D."/>
            <person name="Koren S."/>
            <person name="Rhie A."/>
            <person name="Hiendleder S."/>
            <person name="Phillippy A.M."/>
            <person name="Smith T.P.L."/>
            <person name="Williams J.L."/>
        </authorList>
    </citation>
    <scope>NUCLEOTIDE SEQUENCE [LARGE SCALE GENOMIC DNA]</scope>
</reference>
<protein>
    <recommendedName>
        <fullName evidence="8">Dynein axonemal intermediate chain 3</fullName>
    </recommendedName>
    <alternativeName>
        <fullName evidence="9">WD repeat-containing protein 63</fullName>
    </alternativeName>
</protein>
<evidence type="ECO:0000256" key="6">
    <source>
        <dbReference type="ARBA" id="ARBA00056346"/>
    </source>
</evidence>
<evidence type="ECO:0000313" key="11">
    <source>
        <dbReference type="Ensembl" id="ENSBIXP00000017970.1"/>
    </source>
</evidence>
<organism evidence="11 12">
    <name type="scientific">Bos indicus x Bos taurus</name>
    <name type="common">Hybrid cattle</name>
    <dbReference type="NCBI Taxonomy" id="30522"/>
    <lineage>
        <taxon>Eukaryota</taxon>
        <taxon>Metazoa</taxon>
        <taxon>Chordata</taxon>
        <taxon>Craniata</taxon>
        <taxon>Vertebrata</taxon>
        <taxon>Euteleostomi</taxon>
        <taxon>Mammalia</taxon>
        <taxon>Eutheria</taxon>
        <taxon>Laurasiatheria</taxon>
        <taxon>Artiodactyla</taxon>
        <taxon>Ruminantia</taxon>
        <taxon>Pecora</taxon>
        <taxon>Bovidae</taxon>
        <taxon>Bovinae</taxon>
        <taxon>Bos</taxon>
    </lineage>
</organism>
<proteinExistence type="predicted"/>
<keyword evidence="12" id="KW-1185">Reference proteome</keyword>
<evidence type="ECO:0000256" key="1">
    <source>
        <dbReference type="ARBA" id="ARBA00004496"/>
    </source>
</evidence>
<evidence type="ECO:0000256" key="2">
    <source>
        <dbReference type="ARBA" id="ARBA00022490"/>
    </source>
</evidence>
<dbReference type="GO" id="GO:0036159">
    <property type="term" value="P:inner dynein arm assembly"/>
    <property type="evidence" value="ECO:0007669"/>
    <property type="project" value="TreeGrafter"/>
</dbReference>
<dbReference type="PANTHER" id="PTHR12442">
    <property type="entry name" value="DYNEIN INTERMEDIATE CHAIN"/>
    <property type="match status" value="1"/>
</dbReference>
<evidence type="ECO:0000256" key="4">
    <source>
        <dbReference type="ARBA" id="ARBA00022737"/>
    </source>
</evidence>
<dbReference type="GO" id="GO:0071933">
    <property type="term" value="F:Arp2/3 complex binding"/>
    <property type="evidence" value="ECO:0007669"/>
    <property type="project" value="Ensembl"/>
</dbReference>
<dbReference type="Proteomes" id="UP000314981">
    <property type="component" value="Chromosome 3"/>
</dbReference>
<keyword evidence="4" id="KW-0677">Repeat</keyword>
<name>A0A4W2D1C0_BOBOX</name>
<evidence type="ECO:0000256" key="9">
    <source>
        <dbReference type="ARBA" id="ARBA00075733"/>
    </source>
</evidence>
<sequence>MAPKPQKRKRTKHAKTKMTLPVSEEAEPLNMESMGHPEIYPLVLTTKTQEIFNCRVDEDVTEEQPYKLIKKEDIFVDFANRAAVSDFYPVKKIVQEYPGDELLLVYDRDFKYGLNFYLIGTEEGKENYLNPPELPEEQEEYKDHIPEETYIYRPPISKPWVSLGSEKEIEEESVKESTKQITYMISRKRSEFGAPIKFSDQNASSVKDAYIECTAYSDKNFTLKQLERDVGMQVVPQIKETSTQTRWTHPKNAATQYYPREFLEEEKEALGQSKTLTEFLNSVSTSVEIALQQNEIMNTFIHDWKCLAEEEGTFGDKTDTHLKEYQSFTDLHSLTEKMITCVSWHPVIYGLIAVSVAVRLSFEERVHFSGKLLLQPSLILFWSFSDPIHPQLMLESPDDIFCFQFCPTDPNIIAGGCINGQVVMWDITAHADRIENIKAGGSRSKKVTLKPMFLLEPESNKEAIYIRHCAVSSIESGHRKVITDIHWLPDTFEINRLGNVFENRSGISCQLVTCSADCTICFWDIRPQKALTPQPQAEKKKEESIEIPFDIPSTFLHLDLSWKPLSKIRLSKGETTLDHCPTKLSLSEDNLLFKAQEKILAQSKAVKAGEMNPYQNLENALSNILKPIDDFCTKFFVGTEEGEVIYTDWKMERDPETGRFMAKKPVSLYTVHDGAVHTVQRSPFYKDIILTVGGWNVAIWKEGIMTGPLLQSCCAPKRYTSGHWSLTRPGVFYIGREDGYIDIWDLLEKTHEPAQSQNICITMIMYIKPWTFSAKQQFIAIADYYGTLHILEIPWTLSHPSTNEVSSVSHYFEREVKHLEYVEQRRKIREQEKREMELELEKKKVKTFQKSKEQLEAELKMDYESYLELEKTILTNLGLSKEKESMSYVELV</sequence>
<dbReference type="Ensembl" id="ENSBIXT00000030738.1">
    <property type="protein sequence ID" value="ENSBIXP00000017970.1"/>
    <property type="gene ID" value="ENSBIXG00000021875.1"/>
</dbReference>
<dbReference type="GO" id="GO:0045669">
    <property type="term" value="P:positive regulation of osteoblast differentiation"/>
    <property type="evidence" value="ECO:0007669"/>
    <property type="project" value="Ensembl"/>
</dbReference>
<gene>
    <name evidence="11" type="primary">DNAI3</name>
</gene>
<reference evidence="11" key="2">
    <citation type="submission" date="2025-05" db="UniProtKB">
        <authorList>
            <consortium name="Ensembl"/>
        </authorList>
    </citation>
    <scope>IDENTIFICATION</scope>
</reference>
<keyword evidence="3" id="KW-0853">WD repeat</keyword>
<comment type="function">
    <text evidence="6">Acts as a negative regulator of cell migration, invasion, and metastasis downstream of p53/TP53, through inhibition of Arp2/3 complex-mediated actin polymerization. Via its association with the multisubunit axonemal dynein complex, is potentially involved in the regulation of cilia function. May play a role in osteogenesis of dental tissue-derived mesenchymal stem cells.</text>
</comment>
<dbReference type="SMART" id="SM00320">
    <property type="entry name" value="WD40"/>
    <property type="match status" value="3"/>
</dbReference>
<dbReference type="GO" id="GO:0045504">
    <property type="term" value="F:dynein heavy chain binding"/>
    <property type="evidence" value="ECO:0007669"/>
    <property type="project" value="TreeGrafter"/>
</dbReference>
<accession>A0A4W2D1C0</accession>
<dbReference type="InterPro" id="IPR050687">
    <property type="entry name" value="Dynein_IC"/>
</dbReference>
<evidence type="ECO:0000313" key="13">
    <source>
        <dbReference type="Proteomes" id="UP000429181"/>
    </source>
</evidence>
<dbReference type="GO" id="GO:0030336">
    <property type="term" value="P:negative regulation of cell migration"/>
    <property type="evidence" value="ECO:0007669"/>
    <property type="project" value="Ensembl"/>
</dbReference>
<comment type="subunit">
    <text evidence="7">Interacts with ACTR2; this interaction reduces binding of the Arp2/3 complex to the VCA domain of nucleation promoting factors. Part of the multisubunit axonemal dynein complex formed at least of two heavy chains and a number of intermediate and light chains. Found in a associated with the catalytic heavy chain DNAH2, the intermediate chain DNAI4, and the light chain DYNLT1.</text>
</comment>
<dbReference type="InterPro" id="IPR001680">
    <property type="entry name" value="WD40_rpt"/>
</dbReference>
<dbReference type="STRING" id="30522.A0A4W2D1C0"/>
<dbReference type="GO" id="GO:0036156">
    <property type="term" value="C:inner dynein arm"/>
    <property type="evidence" value="ECO:0007669"/>
    <property type="project" value="TreeGrafter"/>
</dbReference>
<evidence type="ECO:0000313" key="12">
    <source>
        <dbReference type="Proteomes" id="UP000314981"/>
    </source>
</evidence>
<evidence type="ECO:0000256" key="7">
    <source>
        <dbReference type="ARBA" id="ARBA00065518"/>
    </source>
</evidence>
<evidence type="ECO:0000256" key="5">
    <source>
        <dbReference type="ARBA" id="ARBA00023054"/>
    </source>
</evidence>
<dbReference type="GO" id="GO:0060294">
    <property type="term" value="P:cilium movement involved in cell motility"/>
    <property type="evidence" value="ECO:0007669"/>
    <property type="project" value="TreeGrafter"/>
</dbReference>
<keyword evidence="5 10" id="KW-0175">Coiled coil</keyword>
<feature type="coiled-coil region" evidence="10">
    <location>
        <begin position="819"/>
        <end position="872"/>
    </location>
</feature>
<dbReference type="InterPro" id="IPR036322">
    <property type="entry name" value="WD40_repeat_dom_sf"/>
</dbReference>
<dbReference type="GO" id="GO:0045503">
    <property type="term" value="F:dynein light chain binding"/>
    <property type="evidence" value="ECO:0007669"/>
    <property type="project" value="TreeGrafter"/>
</dbReference>
<dbReference type="GO" id="GO:0034316">
    <property type="term" value="P:negative regulation of Arp2/3 complex-mediated actin nucleation"/>
    <property type="evidence" value="ECO:0007669"/>
    <property type="project" value="Ensembl"/>
</dbReference>
<evidence type="ECO:0000256" key="3">
    <source>
        <dbReference type="ARBA" id="ARBA00022574"/>
    </source>
</evidence>
<dbReference type="GeneTree" id="ENSGT00940000156924"/>
<dbReference type="FunFam" id="2.130.10.10:FF:000415">
    <property type="entry name" value="WD repeat domain 63"/>
    <property type="match status" value="1"/>
</dbReference>
<evidence type="ECO:0000256" key="8">
    <source>
        <dbReference type="ARBA" id="ARBA00072658"/>
    </source>
</evidence>
<dbReference type="EMDB" id="EMD-50664"/>
<dbReference type="Proteomes" id="UP000429181">
    <property type="component" value="Chromosome 3"/>
</dbReference>
<dbReference type="Gene3D" id="2.130.10.10">
    <property type="entry name" value="YVTN repeat-like/Quinoprotein amine dehydrogenase"/>
    <property type="match status" value="2"/>
</dbReference>
<evidence type="ECO:0000256" key="10">
    <source>
        <dbReference type="SAM" id="Coils"/>
    </source>
</evidence>
<dbReference type="InterPro" id="IPR015943">
    <property type="entry name" value="WD40/YVTN_repeat-like_dom_sf"/>
</dbReference>
<keyword evidence="2" id="KW-0963">Cytoplasm</keyword>
<dbReference type="PANTHER" id="PTHR12442:SF5">
    <property type="entry name" value="DYNEIN AXONEMAL INTERMEDIATE CHAIN 3"/>
    <property type="match status" value="1"/>
</dbReference>
<dbReference type="OMA" id="WRKRPCD"/>